<dbReference type="Pfam" id="PF03372">
    <property type="entry name" value="Exo_endo_phos"/>
    <property type="match status" value="1"/>
</dbReference>
<keyword evidence="3" id="KW-0255">Endonuclease</keyword>
<dbReference type="InterPro" id="IPR005135">
    <property type="entry name" value="Endo/exonuclease/phosphatase"/>
</dbReference>
<dbReference type="RefSeq" id="WP_155710075.1">
    <property type="nucleotide sequence ID" value="NZ_BMWU01000031.1"/>
</dbReference>
<feature type="domain" description="Endonuclease/exonuclease/phosphatase" evidence="2">
    <location>
        <begin position="8"/>
        <end position="343"/>
    </location>
</feature>
<evidence type="ECO:0000259" key="2">
    <source>
        <dbReference type="Pfam" id="PF03372"/>
    </source>
</evidence>
<keyword evidence="3" id="KW-0378">Hydrolase</keyword>
<evidence type="ECO:0000313" key="3">
    <source>
        <dbReference type="EMBL" id="MUI14374.1"/>
    </source>
</evidence>
<dbReference type="InterPro" id="IPR036691">
    <property type="entry name" value="Endo/exonu/phosph_ase_sf"/>
</dbReference>
<organism evidence="3 4">
    <name type="scientific">Pseudoduganella dura</name>
    <dbReference type="NCBI Taxonomy" id="321982"/>
    <lineage>
        <taxon>Bacteria</taxon>
        <taxon>Pseudomonadati</taxon>
        <taxon>Pseudomonadota</taxon>
        <taxon>Betaproteobacteria</taxon>
        <taxon>Burkholderiales</taxon>
        <taxon>Oxalobacteraceae</taxon>
        <taxon>Telluria group</taxon>
        <taxon>Pseudoduganella</taxon>
    </lineage>
</organism>
<proteinExistence type="predicted"/>
<reference evidence="3 4" key="1">
    <citation type="submission" date="2019-11" db="EMBL/GenBank/DDBJ databases">
        <title>Draft Genome Sequences of Six Type Strains of the Genus Massilia.</title>
        <authorList>
            <person name="Miess H."/>
            <person name="Frediansyah A."/>
            <person name="Goeker M."/>
            <person name="Gross H."/>
        </authorList>
    </citation>
    <scope>NUCLEOTIDE SEQUENCE [LARGE SCALE GENOMIC DNA]</scope>
    <source>
        <strain evidence="3 4">DSM 17513</strain>
    </source>
</reference>
<dbReference type="SUPFAM" id="SSF56219">
    <property type="entry name" value="DNase I-like"/>
    <property type="match status" value="1"/>
</dbReference>
<gene>
    <name evidence="3" type="ORF">GJV26_18185</name>
</gene>
<comment type="caution">
    <text evidence="3">The sequence shown here is derived from an EMBL/GenBank/DDBJ whole genome shotgun (WGS) entry which is preliminary data.</text>
</comment>
<evidence type="ECO:0000256" key="1">
    <source>
        <dbReference type="SAM" id="MobiDB-lite"/>
    </source>
</evidence>
<name>A0A6I3XBP5_9BURK</name>
<keyword evidence="3" id="KW-0269">Exonuclease</keyword>
<dbReference type="GO" id="GO:0004527">
    <property type="term" value="F:exonuclease activity"/>
    <property type="evidence" value="ECO:0007669"/>
    <property type="project" value="UniProtKB-KW"/>
</dbReference>
<feature type="region of interest" description="Disordered" evidence="1">
    <location>
        <begin position="229"/>
        <end position="270"/>
    </location>
</feature>
<dbReference type="PANTHER" id="PTHR42834:SF1">
    <property type="entry name" value="ENDONUCLEASE_EXONUCLEASE_PHOSPHATASE FAMILY PROTEIN (AFU_ORTHOLOGUE AFUA_3G09210)"/>
    <property type="match status" value="1"/>
</dbReference>
<dbReference type="Gene3D" id="3.60.10.10">
    <property type="entry name" value="Endonuclease/exonuclease/phosphatase"/>
    <property type="match status" value="1"/>
</dbReference>
<dbReference type="OrthoDB" id="833328at2"/>
<dbReference type="GO" id="GO:0004519">
    <property type="term" value="F:endonuclease activity"/>
    <property type="evidence" value="ECO:0007669"/>
    <property type="project" value="UniProtKB-KW"/>
</dbReference>
<keyword evidence="3" id="KW-0540">Nuclease</keyword>
<evidence type="ECO:0000313" key="4">
    <source>
        <dbReference type="Proteomes" id="UP000431684"/>
    </source>
</evidence>
<dbReference type="PANTHER" id="PTHR42834">
    <property type="entry name" value="ENDONUCLEASE/EXONUCLEASE/PHOSPHATASE FAMILY PROTEIN (AFU_ORTHOLOGUE AFUA_3G09210)"/>
    <property type="match status" value="1"/>
</dbReference>
<dbReference type="Proteomes" id="UP000431684">
    <property type="component" value="Unassembled WGS sequence"/>
</dbReference>
<accession>A0A6I3XBP5</accession>
<keyword evidence="4" id="KW-1185">Reference proteome</keyword>
<dbReference type="AlphaFoldDB" id="A0A6I3XBP5"/>
<protein>
    <submittedName>
        <fullName evidence="3">Endonuclease/exonuclease/phosphatase family protein</fullName>
    </submittedName>
</protein>
<dbReference type="EMBL" id="WNWM01000002">
    <property type="protein sequence ID" value="MUI14374.1"/>
    <property type="molecule type" value="Genomic_DNA"/>
</dbReference>
<sequence length="353" mass="38735">MQEEIRFATFNVCNLAPPGAKLYDNLEPLTPAGYDAKADWIAQQLDHLDADVIGFQEIFSQAALRDVLSRTRKYRDALHAGFDPDPHAHRLTPSVAIVSRLPLAGTPGIYANFPKDVPCDSGNPDSDRFARAPLHVQVVLPGARIVDVVVVHLKSRRPDYRNGDSGEDPLHYALASLRSLVWRGTEAVALRVLLSKMMREARRPCVVLGDFNDTADAVTTTIVLGSGGTRSVAGNEGTRGMAGDGGPHSVTGNAMNGSHGSGGGPQAEERRGRLYDSNQIQLRQDHLRHVGYTSIHEGHYSTIDHVLVSEEFNRNSPRAIGEVIDVSYFNDHLRLERPEASDHGQVLVRMRLY</sequence>